<name>A0ABQ4PLT9_9GAMM</name>
<gene>
    <name evidence="1" type="ORF">TUM4630_26990</name>
</gene>
<dbReference type="Proteomes" id="UP000761574">
    <property type="component" value="Unassembled WGS sequence"/>
</dbReference>
<accession>A0ABQ4PLT9</accession>
<protein>
    <submittedName>
        <fullName evidence="1">Uncharacterized protein</fullName>
    </submittedName>
</protein>
<evidence type="ECO:0000313" key="1">
    <source>
        <dbReference type="EMBL" id="GIU49114.1"/>
    </source>
</evidence>
<reference evidence="1 2" key="1">
    <citation type="submission" date="2021-05" db="EMBL/GenBank/DDBJ databases">
        <title>Molecular characterization for Shewanella algae harboring chromosomal blaOXA-55-like strains isolated from clinical and environment sample.</title>
        <authorList>
            <person name="Ohama Y."/>
            <person name="Aoki K."/>
            <person name="Harada S."/>
            <person name="Moriya K."/>
            <person name="Ishii Y."/>
            <person name="Tateda K."/>
        </authorList>
    </citation>
    <scope>NUCLEOTIDE SEQUENCE [LARGE SCALE GENOMIC DNA]</scope>
    <source>
        <strain evidence="1 2">LMG 23746</strain>
    </source>
</reference>
<sequence>MTLEQILNQASDYELDYGVAVDFAGSKKQSLVEFVNDFAITLAKGYQNGQYDFKFGDGAANWLFGFMTDEVFLSSNNNTLPSPAYDVYLAFDEGEYHHRGDSDDVVAEFKYTKPRVNEILSGNHS</sequence>
<proteinExistence type="predicted"/>
<comment type="caution">
    <text evidence="1">The sequence shown here is derived from an EMBL/GenBank/DDBJ whole genome shotgun (WGS) entry which is preliminary data.</text>
</comment>
<organism evidence="1 2">
    <name type="scientific">Shewanella algidipiscicola</name>
    <dbReference type="NCBI Taxonomy" id="614070"/>
    <lineage>
        <taxon>Bacteria</taxon>
        <taxon>Pseudomonadati</taxon>
        <taxon>Pseudomonadota</taxon>
        <taxon>Gammaproteobacteria</taxon>
        <taxon>Alteromonadales</taxon>
        <taxon>Shewanellaceae</taxon>
        <taxon>Shewanella</taxon>
    </lineage>
</organism>
<evidence type="ECO:0000313" key="2">
    <source>
        <dbReference type="Proteomes" id="UP000761574"/>
    </source>
</evidence>
<keyword evidence="2" id="KW-1185">Reference proteome</keyword>
<dbReference type="RefSeq" id="WP_119977966.1">
    <property type="nucleotide sequence ID" value="NZ_BPFB01000035.1"/>
</dbReference>
<dbReference type="EMBL" id="BPFB01000035">
    <property type="protein sequence ID" value="GIU49114.1"/>
    <property type="molecule type" value="Genomic_DNA"/>
</dbReference>